<dbReference type="EMBL" id="LR824643">
    <property type="protein sequence ID" value="CAD0310009.1"/>
    <property type="molecule type" value="Genomic_DNA"/>
</dbReference>
<evidence type="ECO:0000313" key="1">
    <source>
        <dbReference type="EMBL" id="CAD0310009.1"/>
    </source>
</evidence>
<accession>A0A8E4GCB2</accession>
<dbReference type="AlphaFoldDB" id="A0A8E4GCB2"/>
<organism evidence="1">
    <name type="scientific">Xanthomonas campestris pv. juglandis</name>
    <name type="common">Xanthomonas arboricola pv. juglandis</name>
    <dbReference type="NCBI Taxonomy" id="195709"/>
    <lineage>
        <taxon>Bacteria</taxon>
        <taxon>Pseudomonadati</taxon>
        <taxon>Pseudomonadota</taxon>
        <taxon>Gammaproteobacteria</taxon>
        <taxon>Lysobacterales</taxon>
        <taxon>Lysobacteraceae</taxon>
        <taxon>Xanthomonas</taxon>
    </lineage>
</organism>
<proteinExistence type="predicted"/>
<sequence>MRKSALLASVMRSGERRRLLASLPAAMATELRAQIALVCRHGWDEPTLVEPALRGPGQTIGDADGGPGLEDIVQLSHTLGAATLSRVVMATASADASFILAALEPALAKTVRAELAASRPLPPALAAAVRNAAHAQAAAAHPARRVVP</sequence>
<protein>
    <submittedName>
        <fullName evidence="1">Uncharacterized protein</fullName>
    </submittedName>
</protein>
<reference evidence="1" key="1">
    <citation type="submission" date="2020-07" db="EMBL/GenBank/DDBJ databases">
        <authorList>
            <person name="Teixeira M."/>
        </authorList>
    </citation>
    <scope>NUCLEOTIDE SEQUENCE</scope>
    <source>
        <strain evidence="1">Xanthomonas arboricola pv. juglandis CPBF 427</strain>
    </source>
</reference>
<gene>
    <name evidence="1" type="ORF">XSP_000178</name>
</gene>
<name>A0A8E4GCB2_XANCJ</name>